<evidence type="ECO:0000313" key="4">
    <source>
        <dbReference type="Proteomes" id="UP000289437"/>
    </source>
</evidence>
<dbReference type="Gene3D" id="3.40.50.720">
    <property type="entry name" value="NAD(P)-binding Rossmann-like Domain"/>
    <property type="match status" value="1"/>
</dbReference>
<dbReference type="SUPFAM" id="SSF51735">
    <property type="entry name" value="NAD(P)-binding Rossmann-fold domains"/>
    <property type="match status" value="1"/>
</dbReference>
<dbReference type="Gene3D" id="3.30.360.10">
    <property type="entry name" value="Dihydrodipicolinate Reductase, domain 2"/>
    <property type="match status" value="1"/>
</dbReference>
<evidence type="ECO:0000313" key="3">
    <source>
        <dbReference type="EMBL" id="RXH58184.1"/>
    </source>
</evidence>
<dbReference type="GO" id="GO:0000166">
    <property type="term" value="F:nucleotide binding"/>
    <property type="evidence" value="ECO:0007669"/>
    <property type="project" value="InterPro"/>
</dbReference>
<dbReference type="Proteomes" id="UP000289437">
    <property type="component" value="Unassembled WGS sequence"/>
</dbReference>
<dbReference type="PANTHER" id="PTHR43708:SF1">
    <property type="entry name" value="GALACTOSE_LACTOSE METABOLISM REGULATORY PROTEIN GAL80"/>
    <property type="match status" value="1"/>
</dbReference>
<dbReference type="InterPro" id="IPR036291">
    <property type="entry name" value="NAD(P)-bd_dom_sf"/>
</dbReference>
<dbReference type="InterPro" id="IPR000683">
    <property type="entry name" value="Gfo/Idh/MocA-like_OxRdtase_N"/>
</dbReference>
<feature type="domain" description="Gal80p-like C-terminal" evidence="2">
    <location>
        <begin position="159"/>
        <end position="291"/>
    </location>
</feature>
<dbReference type="AlphaFoldDB" id="A0A4V1L665"/>
<reference evidence="4" key="2">
    <citation type="submission" date="2019-02" db="EMBL/GenBank/DDBJ databases">
        <title>Granulicella sibirica sp. nov., a psychrotolerant acidobacterium isolated from an organic soil layer in forested tundra, West Siberia.</title>
        <authorList>
            <person name="Oshkin I.Y."/>
            <person name="Kulichevskaya I.S."/>
            <person name="Rijpstra W.I.C."/>
            <person name="Sinninghe Damste J.S."/>
            <person name="Rakitin A.L."/>
            <person name="Ravin N.V."/>
            <person name="Dedysh S.N."/>
        </authorList>
    </citation>
    <scope>NUCLEOTIDE SEQUENCE [LARGE SCALE GENOMIC DNA]</scope>
    <source>
        <strain evidence="4">AF10</strain>
    </source>
</reference>
<dbReference type="EMBL" id="RDSM01000001">
    <property type="protein sequence ID" value="RXH58184.1"/>
    <property type="molecule type" value="Genomic_DNA"/>
</dbReference>
<comment type="caution">
    <text evidence="3">The sequence shown here is derived from an EMBL/GenBank/DDBJ whole genome shotgun (WGS) entry which is preliminary data.</text>
</comment>
<dbReference type="InterPro" id="IPR055080">
    <property type="entry name" value="Gal80p-like_C"/>
</dbReference>
<dbReference type="InterPro" id="IPR051317">
    <property type="entry name" value="Gfo/Idh/MocA_oxidoreduct"/>
</dbReference>
<evidence type="ECO:0000259" key="2">
    <source>
        <dbReference type="Pfam" id="PF22685"/>
    </source>
</evidence>
<name>A0A4V1L665_9BACT</name>
<gene>
    <name evidence="3" type="ORF">GRAN_1494</name>
</gene>
<dbReference type="Pfam" id="PF01408">
    <property type="entry name" value="GFO_IDH_MocA"/>
    <property type="match status" value="1"/>
</dbReference>
<sequence>MQTNTQSVFVTNSALEVGRLMSEHKPIRVGLVGVGNWATYGHIPALQLLPQYEIAAVCSRSIDKATDTAKKFGIERAVSRVEDLVALPDVDLVAVLSPAPQHACIVKSAIAAGKDVYCEWPLTTNTNDSAQLLRLAEAAGVRHVVGLQRTLGASSQHLSQLLQERYIGDVRSVHMHVSMDSFGPTRSASLEWTLPAKNFSHVLSIYGGHFMDMLFHAIGRPESLIAIVETQFPTLTLTRTGEQLPNETPDEVMAMGRLANGGLFQIHIEGGKQNLSGLRIEITGTEGDLKVFNDRAFVTKRHDVIEAALGDKGAWASLLLPSSTIQIPRSDLDVSIQDLAQLYAAFASDKQTGATTVRTFAHAVELHRLIDAINESSLTKTTVSLMGQR</sequence>
<reference evidence="3 4" key="1">
    <citation type="submission" date="2018-11" db="EMBL/GenBank/DDBJ databases">
        <authorList>
            <person name="Mardanov A.V."/>
            <person name="Ravin N.V."/>
            <person name="Dedysh S.N."/>
        </authorList>
    </citation>
    <scope>NUCLEOTIDE SEQUENCE [LARGE SCALE GENOMIC DNA]</scope>
    <source>
        <strain evidence="3 4">AF10</strain>
    </source>
</reference>
<dbReference type="SUPFAM" id="SSF55347">
    <property type="entry name" value="Glyceraldehyde-3-phosphate dehydrogenase-like, C-terminal domain"/>
    <property type="match status" value="1"/>
</dbReference>
<feature type="domain" description="Gfo/Idh/MocA-like oxidoreductase N-terminal" evidence="1">
    <location>
        <begin position="27"/>
        <end position="146"/>
    </location>
</feature>
<accession>A0A4V1L665</accession>
<dbReference type="Pfam" id="PF22685">
    <property type="entry name" value="Gal80p_C-like"/>
    <property type="match status" value="1"/>
</dbReference>
<protein>
    <submittedName>
        <fullName evidence="3">Putative oxidoreductase</fullName>
    </submittedName>
</protein>
<organism evidence="3 4">
    <name type="scientific">Granulicella sibirica</name>
    <dbReference type="NCBI Taxonomy" id="2479048"/>
    <lineage>
        <taxon>Bacteria</taxon>
        <taxon>Pseudomonadati</taxon>
        <taxon>Acidobacteriota</taxon>
        <taxon>Terriglobia</taxon>
        <taxon>Terriglobales</taxon>
        <taxon>Acidobacteriaceae</taxon>
        <taxon>Granulicella</taxon>
    </lineage>
</organism>
<dbReference type="PANTHER" id="PTHR43708">
    <property type="entry name" value="CONSERVED EXPRESSED OXIDOREDUCTASE (EUROFUNG)"/>
    <property type="match status" value="1"/>
</dbReference>
<evidence type="ECO:0000259" key="1">
    <source>
        <dbReference type="Pfam" id="PF01408"/>
    </source>
</evidence>
<proteinExistence type="predicted"/>
<keyword evidence="4" id="KW-1185">Reference proteome</keyword>